<keyword evidence="3" id="KW-1185">Reference proteome</keyword>
<dbReference type="AlphaFoldDB" id="A0A2T7CQ39"/>
<proteinExistence type="predicted"/>
<evidence type="ECO:0000313" key="2">
    <source>
        <dbReference type="EMBL" id="PUZ45469.1"/>
    </source>
</evidence>
<name>A0A2T7CQ39_9POAL</name>
<feature type="region of interest" description="Disordered" evidence="1">
    <location>
        <begin position="83"/>
        <end position="131"/>
    </location>
</feature>
<evidence type="ECO:0000256" key="1">
    <source>
        <dbReference type="SAM" id="MobiDB-lite"/>
    </source>
</evidence>
<accession>A0A2T7CQ39</accession>
<dbReference type="Gramene" id="PUZ45469">
    <property type="protein sequence ID" value="PUZ45469"/>
    <property type="gene ID" value="GQ55_8G226000"/>
</dbReference>
<reference evidence="2 3" key="1">
    <citation type="submission" date="2018-04" db="EMBL/GenBank/DDBJ databases">
        <title>WGS assembly of Panicum hallii var. hallii HAL2.</title>
        <authorList>
            <person name="Lovell J."/>
            <person name="Jenkins J."/>
            <person name="Lowry D."/>
            <person name="Mamidi S."/>
            <person name="Sreedasyam A."/>
            <person name="Weng X."/>
            <person name="Barry K."/>
            <person name="Bonette J."/>
            <person name="Campitelli B."/>
            <person name="Daum C."/>
            <person name="Gordon S."/>
            <person name="Gould B."/>
            <person name="Lipzen A."/>
            <person name="MacQueen A."/>
            <person name="Palacio-Mejia J."/>
            <person name="Plott C."/>
            <person name="Shakirov E."/>
            <person name="Shu S."/>
            <person name="Yoshinaga Y."/>
            <person name="Zane M."/>
            <person name="Rokhsar D."/>
            <person name="Grimwood J."/>
            <person name="Schmutz J."/>
            <person name="Juenger T."/>
        </authorList>
    </citation>
    <scope>NUCLEOTIDE SEQUENCE [LARGE SCALE GENOMIC DNA]</scope>
    <source>
        <strain evidence="3">cv. HAL2</strain>
    </source>
</reference>
<organism evidence="2 3">
    <name type="scientific">Panicum hallii var. hallii</name>
    <dbReference type="NCBI Taxonomy" id="1504633"/>
    <lineage>
        <taxon>Eukaryota</taxon>
        <taxon>Viridiplantae</taxon>
        <taxon>Streptophyta</taxon>
        <taxon>Embryophyta</taxon>
        <taxon>Tracheophyta</taxon>
        <taxon>Spermatophyta</taxon>
        <taxon>Magnoliopsida</taxon>
        <taxon>Liliopsida</taxon>
        <taxon>Poales</taxon>
        <taxon>Poaceae</taxon>
        <taxon>PACMAD clade</taxon>
        <taxon>Panicoideae</taxon>
        <taxon>Panicodae</taxon>
        <taxon>Paniceae</taxon>
        <taxon>Panicinae</taxon>
        <taxon>Panicum</taxon>
        <taxon>Panicum sect. Panicum</taxon>
    </lineage>
</organism>
<gene>
    <name evidence="2" type="ORF">GQ55_8G226000</name>
</gene>
<dbReference type="EMBL" id="CM009756">
    <property type="protein sequence ID" value="PUZ45469.1"/>
    <property type="molecule type" value="Genomic_DNA"/>
</dbReference>
<sequence>MFQELATMVCSRIFSLSFLSIWAMQGAGGSFRLPKKVVFACLVLFWARTKATVLFKEKRKNQSYLSILKCLFFPSKPPVFPHATNSHYSTKGKQETQTINPQRSEAGNHSNGEQAIQSSKQMPKEDDDKDDDDQEVIQAVLVCEHARKVGKNLPRSRGELEVCQASGVLQASENFLSFCCLPGWSLAELGRGEKSSFSALRGAEEQVWS</sequence>
<evidence type="ECO:0000313" key="3">
    <source>
        <dbReference type="Proteomes" id="UP000244336"/>
    </source>
</evidence>
<dbReference type="Proteomes" id="UP000244336">
    <property type="component" value="Chromosome 8"/>
</dbReference>
<protein>
    <submittedName>
        <fullName evidence="2">Uncharacterized protein</fullName>
    </submittedName>
</protein>
<feature type="compositionally biased region" description="Polar residues" evidence="1">
    <location>
        <begin position="83"/>
        <end position="121"/>
    </location>
</feature>